<dbReference type="Proteomes" id="UP000825935">
    <property type="component" value="Chromosome 18"/>
</dbReference>
<dbReference type="PANTHER" id="PTHR36719:SF1">
    <property type="entry name" value="PROTEIN CHLORORESPIRATORY REDUCTION 41, CHLOROPLASTIC"/>
    <property type="match status" value="1"/>
</dbReference>
<dbReference type="AlphaFoldDB" id="A0A8T2SRJ8"/>
<name>A0A8T2SRJ8_CERRI</name>
<evidence type="ECO:0008006" key="3">
    <source>
        <dbReference type="Google" id="ProtNLM"/>
    </source>
</evidence>
<dbReference type="PANTHER" id="PTHR36719">
    <property type="entry name" value="OS01G0676200 PROTEIN"/>
    <property type="match status" value="1"/>
</dbReference>
<reference evidence="1" key="1">
    <citation type="submission" date="2021-08" db="EMBL/GenBank/DDBJ databases">
        <title>WGS assembly of Ceratopteris richardii.</title>
        <authorList>
            <person name="Marchant D.B."/>
            <person name="Chen G."/>
            <person name="Jenkins J."/>
            <person name="Shu S."/>
            <person name="Leebens-Mack J."/>
            <person name="Grimwood J."/>
            <person name="Schmutz J."/>
            <person name="Soltis P."/>
            <person name="Soltis D."/>
            <person name="Chen Z.-H."/>
        </authorList>
    </citation>
    <scope>NUCLEOTIDE SEQUENCE</scope>
    <source>
        <strain evidence="1">Whitten #5841</strain>
        <tissue evidence="1">Leaf</tissue>
    </source>
</reference>
<proteinExistence type="predicted"/>
<evidence type="ECO:0000313" key="1">
    <source>
        <dbReference type="EMBL" id="KAH7365440.1"/>
    </source>
</evidence>
<sequence length="244" mass="26903">MLQLSPFTLSSSLYQLQSSEHKSVNSVAARVSRGCIAVARSEASRPERNILLTSANAKVWRYSNRAVPSLAWRCGASQNENQESEPDGFSTNSLEQSGVQETAELQIMKSEFQERKIQSPSYDRLALVEDKDEYIGRAIRAGKGAAIADVLQIFNNLLERPYGGGVPVANAGGAVIERVTNDVQELRGQEGVSDQVLFELLKVVKFLEMDMELVRAAQKEETLMQRLEAAQVHCKQAIAIANSF</sequence>
<dbReference type="EMBL" id="CM035423">
    <property type="protein sequence ID" value="KAH7365440.1"/>
    <property type="molecule type" value="Genomic_DNA"/>
</dbReference>
<dbReference type="InterPro" id="IPR053351">
    <property type="entry name" value="Chloroplast_NDH_Assembly"/>
</dbReference>
<comment type="caution">
    <text evidence="1">The sequence shown here is derived from an EMBL/GenBank/DDBJ whole genome shotgun (WGS) entry which is preliminary data.</text>
</comment>
<gene>
    <name evidence="1" type="ORF">KP509_18G028300</name>
</gene>
<dbReference type="OrthoDB" id="2019407at2759"/>
<protein>
    <recommendedName>
        <fullName evidence="3">Chlororespiratory reduction 41</fullName>
    </recommendedName>
</protein>
<evidence type="ECO:0000313" key="2">
    <source>
        <dbReference type="Proteomes" id="UP000825935"/>
    </source>
</evidence>
<accession>A0A8T2SRJ8</accession>
<organism evidence="1 2">
    <name type="scientific">Ceratopteris richardii</name>
    <name type="common">Triangle waterfern</name>
    <dbReference type="NCBI Taxonomy" id="49495"/>
    <lineage>
        <taxon>Eukaryota</taxon>
        <taxon>Viridiplantae</taxon>
        <taxon>Streptophyta</taxon>
        <taxon>Embryophyta</taxon>
        <taxon>Tracheophyta</taxon>
        <taxon>Polypodiopsida</taxon>
        <taxon>Polypodiidae</taxon>
        <taxon>Polypodiales</taxon>
        <taxon>Pteridineae</taxon>
        <taxon>Pteridaceae</taxon>
        <taxon>Parkerioideae</taxon>
        <taxon>Ceratopteris</taxon>
    </lineage>
</organism>
<keyword evidence="2" id="KW-1185">Reference proteome</keyword>